<dbReference type="InterPro" id="IPR000569">
    <property type="entry name" value="HECT_dom"/>
</dbReference>
<dbReference type="PROSITE" id="PS50237">
    <property type="entry name" value="HECT"/>
    <property type="match status" value="1"/>
</dbReference>
<evidence type="ECO:0000256" key="12">
    <source>
        <dbReference type="ARBA" id="ARBA00041409"/>
    </source>
</evidence>
<dbReference type="PANTHER" id="PTHR11254">
    <property type="entry name" value="HECT DOMAIN UBIQUITIN-PROTEIN LIGASE"/>
    <property type="match status" value="1"/>
</dbReference>
<keyword evidence="6 15" id="KW-0833">Ubl conjugation pathway</keyword>
<evidence type="ECO:0000256" key="14">
    <source>
        <dbReference type="PROSITE-ProRule" id="PRU00023"/>
    </source>
</evidence>
<evidence type="ECO:0000256" key="4">
    <source>
        <dbReference type="ARBA" id="ARBA00012485"/>
    </source>
</evidence>
<dbReference type="GO" id="GO:0006511">
    <property type="term" value="P:ubiquitin-dependent protein catabolic process"/>
    <property type="evidence" value="ECO:0007669"/>
    <property type="project" value="TreeGrafter"/>
</dbReference>
<feature type="active site" description="Glycyl thioester intermediate" evidence="15">
    <location>
        <position position="636"/>
    </location>
</feature>
<dbReference type="Proteomes" id="UP000186817">
    <property type="component" value="Unassembled WGS sequence"/>
</dbReference>
<accession>A0A1Q9C025</accession>
<reference evidence="17 18" key="1">
    <citation type="submission" date="2016-02" db="EMBL/GenBank/DDBJ databases">
        <title>Genome analysis of coral dinoflagellate symbionts highlights evolutionary adaptations to a symbiotic lifestyle.</title>
        <authorList>
            <person name="Aranda M."/>
            <person name="Li Y."/>
            <person name="Liew Y.J."/>
            <person name="Baumgarten S."/>
            <person name="Simakov O."/>
            <person name="Wilson M."/>
            <person name="Piel J."/>
            <person name="Ashoor H."/>
            <person name="Bougouffa S."/>
            <person name="Bajic V.B."/>
            <person name="Ryu T."/>
            <person name="Ravasi T."/>
            <person name="Bayer T."/>
            <person name="Micklem G."/>
            <person name="Kim H."/>
            <person name="Bhak J."/>
            <person name="Lajeunesse T.C."/>
            <person name="Voolstra C.R."/>
        </authorList>
    </citation>
    <scope>NUCLEOTIDE SEQUENCE [LARGE SCALE GENOMIC DNA]</scope>
    <source>
        <strain evidence="17 18">CCMP2467</strain>
    </source>
</reference>
<dbReference type="InterPro" id="IPR049212">
    <property type="entry name" value="DUF6815"/>
</dbReference>
<dbReference type="GO" id="GO:0061630">
    <property type="term" value="F:ubiquitin protein ligase activity"/>
    <property type="evidence" value="ECO:0007669"/>
    <property type="project" value="UniProtKB-EC"/>
</dbReference>
<evidence type="ECO:0000256" key="1">
    <source>
        <dbReference type="ARBA" id="ARBA00000885"/>
    </source>
</evidence>
<dbReference type="FunFam" id="3.30.2410.10:FF:000009">
    <property type="entry name" value="Probable E3 ubiquitin-protein ligase HECTD2"/>
    <property type="match status" value="1"/>
</dbReference>
<comment type="catalytic activity">
    <reaction evidence="1">
        <text>S-ubiquitinyl-[E2 ubiquitin-conjugating enzyme]-L-cysteine + [acceptor protein]-L-lysine = [E2 ubiquitin-conjugating enzyme]-L-cysteine + N(6)-ubiquitinyl-[acceptor protein]-L-lysine.</text>
        <dbReference type="EC" id="2.3.2.26"/>
    </reaction>
</comment>
<dbReference type="OrthoDB" id="408812at2759"/>
<keyword evidence="7" id="KW-0256">Endoplasmic reticulum</keyword>
<evidence type="ECO:0000259" key="16">
    <source>
        <dbReference type="PROSITE" id="PS50237"/>
    </source>
</evidence>
<dbReference type="Gene3D" id="3.30.2160.10">
    <property type="entry name" value="Hect, E3 ligase catalytic domain"/>
    <property type="match status" value="1"/>
</dbReference>
<evidence type="ECO:0000256" key="3">
    <source>
        <dbReference type="ARBA" id="ARBA00004906"/>
    </source>
</evidence>
<dbReference type="PANTHER" id="PTHR11254:SF440">
    <property type="entry name" value="E3 UBIQUITIN-PROTEIN LIGASE NEDD-4"/>
    <property type="match status" value="1"/>
</dbReference>
<evidence type="ECO:0000256" key="7">
    <source>
        <dbReference type="ARBA" id="ARBA00022824"/>
    </source>
</evidence>
<keyword evidence="18" id="KW-1185">Reference proteome</keyword>
<keyword evidence="9" id="KW-0131">Cell cycle</keyword>
<dbReference type="Gene3D" id="1.25.40.20">
    <property type="entry name" value="Ankyrin repeat-containing domain"/>
    <property type="match status" value="1"/>
</dbReference>
<feature type="repeat" description="ANK" evidence="14">
    <location>
        <begin position="88"/>
        <end position="122"/>
    </location>
</feature>
<dbReference type="EMBL" id="LSRX01002076">
    <property type="protein sequence ID" value="OLP76281.1"/>
    <property type="molecule type" value="Genomic_DNA"/>
</dbReference>
<comment type="pathway">
    <text evidence="3">Protein modification; protein ubiquitination.</text>
</comment>
<dbReference type="GO" id="GO:0032580">
    <property type="term" value="C:Golgi cisterna membrane"/>
    <property type="evidence" value="ECO:0007669"/>
    <property type="project" value="UniProtKB-SubCell"/>
</dbReference>
<keyword evidence="5" id="KW-0808">Transferase</keyword>
<dbReference type="Gene3D" id="3.90.1750.10">
    <property type="entry name" value="Hect, E3 ligase catalytic domains"/>
    <property type="match status" value="1"/>
</dbReference>
<evidence type="ECO:0000313" key="17">
    <source>
        <dbReference type="EMBL" id="OLP76281.1"/>
    </source>
</evidence>
<sequence length="2226" mass="244360">MRRAPRDACDPFGATPLHNACLARRSAGREGMIKKLLNDGHSAKKKDTAGMTPLHNLCRTVGRSISELASCSSHLLQARADVNARDKSGRSPLMLLCANESTLPPMLSTLLGHRANVNARDKRGRSPLLCLCANEKVSSEMIMVLLESRADVNQQSNQLVSPLHDLCSNWSLPAAHVLLQARANVNAVSKMGTTPLHELCANIGDYQCRDGVQQVSLLLEAGADVAKLDDEGRRPCEVLCFNFFQNGDGPAGPLCPEVLDSALSPLLLQEVAQLRCKSFQAKAEWFRGVLDMLLVSSLPPYPDFDLAHLEVHRDQVLQSMCPQMEHLTPHLEEIDFDFETGQGSGLTRELFVVFSSEMANENYNLFVCTDTDPPRLSLSPRPCVNEYRNSYLQLVGKMIGFALLKEQHLPVHFAKPFLKELLEMDFSFEDLMDFDPELYRRLVQLRAYDEEGVLALGLNFSLDDSHFGKRRKVCLVLGGEEIPVTKGNLEVYLRLYAQHRMKSDEKALTSLKRGFHDFCPPALIQAARTFLTVEDFDQLLSGTDSIDVDDWQRHTRYDSQGTPRTKVVRWFWEVVRSMSLQQRKQLLRFATGRTCAPIGGFKLMKSEDEHIPFTIALKEQPVQAKVRSSYPTAATCSNLLQLPRYKSKAELEKYLSAAINEQMMAFSEELEGKSVEEIAAALKELPAADLAKVKEALNAGLDGTYDRFQEQSAGPCPGPVDCSAVKVVAKDYKGLLAQPAEPKFKGALAQIFVRSQPYGGSDKSNNGRVPGRRIHYTHEEHDKFFEVCKAFNFIIVRCNPGQIKADGGDQQKFDDGMRAMRKAGIQVWPSPDVMEKMGAKDALCKAGQTRSEACDGFTASASEVATLNIGLEDTLAYYSPDEFVVAQACVSGRCGSSCPLGIFPPTSRRSKAAGFKKTMAFQPRVIKQNRGSSGEGIWIIKLAEGNYCKEYGERSCEDGEVLKLMEANDNHEETHTVAEFIEFCVSGRTDKSGEWTSKGVGKYLEGGKEAGGQLVDQRFCPRIVEGELRYNLIVDTLVGIIHKKPKEGGISAVGGTGSIYTYYGPEEVSFKTLTDNFLQKDLPKVMPSLELAEEPVPLWWTTDFILASPEGTPKEEEKWIVGEFNCSCVGISRCLAAYCKEDTPNASFDDITDEDKAEAKKYGDLMGQKATVGSTVEVCILHVPMRPHRRIMDIFRLKKLHRSGASSNAKIALEGKSAAEIAAALKEALAESPAPAPAPAAGAAACPGPVNCSAIKVVAKDYKGLMDQPAEPKFKGALAQIFVRSQAYGGHRYDSIPFANGMITAGMSCQLIHYTHEEHDKFFELCKSFNFIIVRCNPGQIKADGGDQQKFDDGMRAMRKAGIQVWPSPDVMEKMGAKDALCKAGQTRSEACDGFTASASEVATLNIGLEDTLAYYSPDEFVVAQACVSGRCGSSCPLGIFPPTSRRSKAAGFKKTMAFQPRVIKQNRGSSGEGIWIIKLAEGNYCKEYGERSCEDGEVLKLMEANDNHEETHTVAEFIEFCVSGRTDKSGEWTSKGVGKYLEGGKEAGGQLVDQRFCPRIVEGELRYNLIVDTLVGIIHKKPKEGGISAVGGTGSIYTYYGPEEVSFKTLTDNFLQKDLPKVMPSLELAEEPVPLWWTTDFILASPEGTPKEEEKWIVGEFNCSCVGISRCLAAYCKEDTPNASFDDITDEDKAEAKKYGDLMGQKALGILGAASSEVKNAIEGKSADEIAAALKELPADQLAKVKEAVGKGAPAGQDYKGLLEQPAEPKFKGALAQIFVRSQPYGGSDKSNNGWLLSHRYDSIPFANGMITSGMSCQLIHYTHEEHAAFFELCKSFNFIIVRCNPGLRCQIKADGGDQQKFDDGMPEMRKAGIQVWPSPDVMEKMGAKDALCKAGQTRSEACDGFTASASEVATLNIGLEDTLAYYSPDEFVVAQACVSGRCGSSCPLGIFPPTSRRSKAAGFKKTMAFQPRVIKQNRGSSGEGIWIIKLAEGNYCKEYGERSCEDGEVLKLMEANDNHEETHTVAEFIEFCVSGRTDKSGEWTSKGVGKYLEGGKDAGGQLVDQRFCPRIVEGELRYNLIVDSLVGIIHKKPKEGGISAVGGTGSIYTYYGPEEVSFKTLTDNFLQKDLPKVMPSLELAEEPVPLWWTTDFILASPEGTPKEEEKWIVGEFNCSCVGISRCLAAYCKEDTPNASFDDITDEDKAEAKKYGDLMGQKALGILSK</sequence>
<evidence type="ECO:0000256" key="8">
    <source>
        <dbReference type="ARBA" id="ARBA00023034"/>
    </source>
</evidence>
<comment type="subcellular location">
    <subcellularLocation>
        <location evidence="2">Endoplasmic reticulum</location>
    </subcellularLocation>
    <subcellularLocation>
        <location evidence="10">Golgi apparatus</location>
        <location evidence="10">Golgi stack membrane</location>
    </subcellularLocation>
</comment>
<evidence type="ECO:0000256" key="5">
    <source>
        <dbReference type="ARBA" id="ARBA00022679"/>
    </source>
</evidence>
<dbReference type="Pfam" id="PF20668">
    <property type="entry name" value="DUF6815"/>
    <property type="match status" value="3"/>
</dbReference>
<dbReference type="NCBIfam" id="NF033816">
    <property type="entry name" value="Cj0069_fam"/>
    <property type="match status" value="3"/>
</dbReference>
<evidence type="ECO:0000256" key="6">
    <source>
        <dbReference type="ARBA" id="ARBA00022786"/>
    </source>
</evidence>
<dbReference type="Pfam" id="PF00632">
    <property type="entry name" value="HECT"/>
    <property type="match status" value="1"/>
</dbReference>
<feature type="domain" description="HECT" evidence="16">
    <location>
        <begin position="313"/>
        <end position="669"/>
    </location>
</feature>
<dbReference type="SMART" id="SM00119">
    <property type="entry name" value="HECTc"/>
    <property type="match status" value="1"/>
</dbReference>
<dbReference type="InterPro" id="IPR035983">
    <property type="entry name" value="Hect_E3_ubiquitin_ligase"/>
</dbReference>
<keyword evidence="14" id="KW-0040">ANK repeat</keyword>
<dbReference type="Pfam" id="PF12796">
    <property type="entry name" value="Ank_2"/>
    <property type="match status" value="1"/>
</dbReference>
<keyword evidence="8" id="KW-0333">Golgi apparatus</keyword>
<dbReference type="Pfam" id="PF00023">
    <property type="entry name" value="Ank"/>
    <property type="match status" value="1"/>
</dbReference>
<evidence type="ECO:0000256" key="11">
    <source>
        <dbReference type="ARBA" id="ARBA00040370"/>
    </source>
</evidence>
<dbReference type="GO" id="GO:0005783">
    <property type="term" value="C:endoplasmic reticulum"/>
    <property type="evidence" value="ECO:0007669"/>
    <property type="project" value="UniProtKB-SubCell"/>
</dbReference>
<dbReference type="SUPFAM" id="SSF48403">
    <property type="entry name" value="Ankyrin repeat"/>
    <property type="match status" value="1"/>
</dbReference>
<proteinExistence type="predicted"/>
<evidence type="ECO:0000313" key="18">
    <source>
        <dbReference type="Proteomes" id="UP000186817"/>
    </source>
</evidence>
<dbReference type="GO" id="GO:0016567">
    <property type="term" value="P:protein ubiquitination"/>
    <property type="evidence" value="ECO:0007669"/>
    <property type="project" value="TreeGrafter"/>
</dbReference>
<protein>
    <recommendedName>
        <fullName evidence="11">E3 ubiquitin-protein ligase HACE1</fullName>
        <ecNumber evidence="4">2.3.2.26</ecNumber>
    </recommendedName>
    <alternativeName>
        <fullName evidence="13">HECT domain and ankyrin repeat-containing E3 ubiquitin-protein ligase 1</fullName>
    </alternativeName>
    <alternativeName>
        <fullName evidence="12">HECT-type E3 ubiquitin transferase HACE1</fullName>
    </alternativeName>
</protein>
<name>A0A1Q9C025_SYMMI</name>
<evidence type="ECO:0000256" key="13">
    <source>
        <dbReference type="ARBA" id="ARBA00042378"/>
    </source>
</evidence>
<gene>
    <name evidence="17" type="primary">hace1</name>
    <name evidence="17" type="ORF">AK812_SmicGene43806</name>
</gene>
<organism evidence="17 18">
    <name type="scientific">Symbiodinium microadriaticum</name>
    <name type="common">Dinoflagellate</name>
    <name type="synonym">Zooxanthella microadriatica</name>
    <dbReference type="NCBI Taxonomy" id="2951"/>
    <lineage>
        <taxon>Eukaryota</taxon>
        <taxon>Sar</taxon>
        <taxon>Alveolata</taxon>
        <taxon>Dinophyceae</taxon>
        <taxon>Suessiales</taxon>
        <taxon>Symbiodiniaceae</taxon>
        <taxon>Symbiodinium</taxon>
    </lineage>
</organism>
<evidence type="ECO:0000256" key="10">
    <source>
        <dbReference type="ARBA" id="ARBA00037859"/>
    </source>
</evidence>
<dbReference type="InterPro" id="IPR036770">
    <property type="entry name" value="Ankyrin_rpt-contain_sf"/>
</dbReference>
<dbReference type="PROSITE" id="PS50088">
    <property type="entry name" value="ANK_REPEAT"/>
    <property type="match status" value="1"/>
</dbReference>
<evidence type="ECO:0000256" key="15">
    <source>
        <dbReference type="PROSITE-ProRule" id="PRU00104"/>
    </source>
</evidence>
<evidence type="ECO:0000256" key="9">
    <source>
        <dbReference type="ARBA" id="ARBA00023306"/>
    </source>
</evidence>
<evidence type="ECO:0000256" key="2">
    <source>
        <dbReference type="ARBA" id="ARBA00004240"/>
    </source>
</evidence>
<dbReference type="EC" id="2.3.2.26" evidence="4"/>
<dbReference type="Gene3D" id="3.30.2410.10">
    <property type="entry name" value="Hect, E3 ligase catalytic domain"/>
    <property type="match status" value="1"/>
</dbReference>
<dbReference type="InterPro" id="IPR002110">
    <property type="entry name" value="Ankyrin_rpt"/>
</dbReference>
<comment type="caution">
    <text evidence="17">The sequence shown here is derived from an EMBL/GenBank/DDBJ whole genome shotgun (WGS) entry which is preliminary data.</text>
</comment>
<dbReference type="SMART" id="SM00248">
    <property type="entry name" value="ANK"/>
    <property type="match status" value="6"/>
</dbReference>
<dbReference type="InterPro" id="IPR050409">
    <property type="entry name" value="E3_ubiq-protein_ligase"/>
</dbReference>
<dbReference type="SUPFAM" id="SSF56204">
    <property type="entry name" value="Hect, E3 ligase catalytic domain"/>
    <property type="match status" value="1"/>
</dbReference>